<dbReference type="RefSeq" id="WP_091538468.1">
    <property type="nucleotide sequence ID" value="NZ_FONY01000001.1"/>
</dbReference>
<dbReference type="STRING" id="1003.SAMN04488541_1001214"/>
<accession>A0A1I2AKI5</accession>
<organism evidence="1 2">
    <name type="scientific">Thermoflexibacter ruber</name>
    <dbReference type="NCBI Taxonomy" id="1003"/>
    <lineage>
        <taxon>Bacteria</taxon>
        <taxon>Pseudomonadati</taxon>
        <taxon>Bacteroidota</taxon>
        <taxon>Cytophagia</taxon>
        <taxon>Cytophagales</taxon>
        <taxon>Thermoflexibacteraceae</taxon>
        <taxon>Thermoflexibacter</taxon>
    </lineage>
</organism>
<proteinExistence type="predicted"/>
<name>A0A1I2AKI5_9BACT</name>
<keyword evidence="2" id="KW-1185">Reference proteome</keyword>
<reference evidence="1 2" key="1">
    <citation type="submission" date="2016-10" db="EMBL/GenBank/DDBJ databases">
        <authorList>
            <person name="de Groot N.N."/>
        </authorList>
    </citation>
    <scope>NUCLEOTIDE SEQUENCE [LARGE SCALE GENOMIC DNA]</scope>
    <source>
        <strain>GEY</strain>
        <strain evidence="2">DSM 9560</strain>
    </source>
</reference>
<dbReference type="Proteomes" id="UP000199513">
    <property type="component" value="Unassembled WGS sequence"/>
</dbReference>
<sequence length="189" mass="22261">MKAIYLLFFYVLLISFWSCQSENSLNSTSYQGKAFRYFWGNAIDVDKFDFKLMVENQHDNLQKYQYYLTDSVGNLLKLMMDIEVKDSILLMTVGDYKPNVQRRLVGSKVFYMGKKQITISKFKRTELDENKDDAVFIAKAYGVVNMLSYSQKNRVIYTIRSDKSVENLFAEINRFLEKDTAGFYYQSQK</sequence>
<protein>
    <submittedName>
        <fullName evidence="1">Uncharacterized protein</fullName>
    </submittedName>
</protein>
<evidence type="ECO:0000313" key="1">
    <source>
        <dbReference type="EMBL" id="SFE44524.1"/>
    </source>
</evidence>
<evidence type="ECO:0000313" key="2">
    <source>
        <dbReference type="Proteomes" id="UP000199513"/>
    </source>
</evidence>
<dbReference type="AlphaFoldDB" id="A0A1I2AKI5"/>
<dbReference type="EMBL" id="FONY01000001">
    <property type="protein sequence ID" value="SFE44524.1"/>
    <property type="molecule type" value="Genomic_DNA"/>
</dbReference>
<gene>
    <name evidence="1" type="ORF">SAMN04488541_1001214</name>
</gene>